<dbReference type="RefSeq" id="WP_100865606.1">
    <property type="nucleotide sequence ID" value="NZ_PHUF01000002.1"/>
</dbReference>
<evidence type="ECO:0000256" key="3">
    <source>
        <dbReference type="ARBA" id="ARBA00022857"/>
    </source>
</evidence>
<dbReference type="GO" id="GO:0003951">
    <property type="term" value="F:NAD+ kinase activity"/>
    <property type="evidence" value="ECO:0007669"/>
    <property type="project" value="UniProtKB-UniRule"/>
</dbReference>
<dbReference type="SUPFAM" id="SSF111331">
    <property type="entry name" value="NAD kinase/diacylglycerol kinase-like"/>
    <property type="match status" value="1"/>
</dbReference>
<dbReference type="Gene3D" id="3.40.50.10330">
    <property type="entry name" value="Probable inorganic polyphosphate/atp-NAD kinase, domain 1"/>
    <property type="match status" value="1"/>
</dbReference>
<protein>
    <recommendedName>
        <fullName evidence="6">NAD kinase</fullName>
        <ecNumber evidence="6">2.7.1.23</ecNumber>
    </recommendedName>
    <alternativeName>
        <fullName evidence="6">ATP-dependent NAD kinase</fullName>
    </alternativeName>
</protein>
<dbReference type="EC" id="2.7.1.23" evidence="6"/>
<feature type="active site" description="Proton acceptor" evidence="6">
    <location>
        <position position="45"/>
    </location>
</feature>
<dbReference type="PANTHER" id="PTHR20275:SF0">
    <property type="entry name" value="NAD KINASE"/>
    <property type="match status" value="1"/>
</dbReference>
<dbReference type="Pfam" id="PF20143">
    <property type="entry name" value="NAD_kinase_C"/>
    <property type="match status" value="1"/>
</dbReference>
<dbReference type="NCBIfam" id="NF003406">
    <property type="entry name" value="PRK04761.1"/>
    <property type="match status" value="1"/>
</dbReference>
<keyword evidence="6" id="KW-0067">ATP-binding</keyword>
<dbReference type="GO" id="GO:0005524">
    <property type="term" value="F:ATP binding"/>
    <property type="evidence" value="ECO:0007669"/>
    <property type="project" value="UniProtKB-KW"/>
</dbReference>
<keyword evidence="2 6" id="KW-0418">Kinase</keyword>
<keyword evidence="3 6" id="KW-0521">NADP</keyword>
<evidence type="ECO:0000313" key="8">
    <source>
        <dbReference type="Proteomes" id="UP000232587"/>
    </source>
</evidence>
<comment type="cofactor">
    <cofactor evidence="6">
        <name>a divalent metal cation</name>
        <dbReference type="ChEBI" id="CHEBI:60240"/>
    </cofactor>
</comment>
<feature type="binding site" evidence="6">
    <location>
        <position position="50"/>
    </location>
    <ligand>
        <name>NAD(+)</name>
        <dbReference type="ChEBI" id="CHEBI:57540"/>
    </ligand>
</feature>
<gene>
    <name evidence="6" type="primary">nadK</name>
    <name evidence="7" type="ORF">B0I00_0319</name>
</gene>
<sequence length="259" mass="28791">MPPSHRLAIMPSDTDRAREAAEILRQSTDFVPLAEADALVVLGGDGHMLHCLHHMLDQGRVIPAYGLNYGTVGFMMNKPKSSRPLEERISRAKPLAVTPLEMVATTGSGVEERFCAINEVSLLRETRQTAKLEISVNGKVRLPELFCDGILVATPAGSTAYNLSANGPILPMGSNMLALTPISPFRPRRWRGAIIPDHYEMQFRVIEPVKRPVAVVADQKELRDVHAVQVRVAHEMKLQLLFDPGLTLEERIFAEQFHF</sequence>
<dbReference type="InterPro" id="IPR017438">
    <property type="entry name" value="ATP-NAD_kinase_N"/>
</dbReference>
<dbReference type="InterPro" id="IPR016064">
    <property type="entry name" value="NAD/diacylglycerol_kinase_sf"/>
</dbReference>
<comment type="subcellular location">
    <subcellularLocation>
        <location evidence="6">Cytoplasm</location>
    </subcellularLocation>
</comment>
<keyword evidence="8" id="KW-1185">Reference proteome</keyword>
<dbReference type="OrthoDB" id="9774737at2"/>
<accession>A0A2N0I1R6</accession>
<evidence type="ECO:0000256" key="6">
    <source>
        <dbReference type="HAMAP-Rule" id="MF_00361"/>
    </source>
</evidence>
<dbReference type="GO" id="GO:0051287">
    <property type="term" value="F:NAD binding"/>
    <property type="evidence" value="ECO:0007669"/>
    <property type="project" value="UniProtKB-ARBA"/>
</dbReference>
<feature type="binding site" evidence="6">
    <location>
        <position position="156"/>
    </location>
    <ligand>
        <name>NAD(+)</name>
        <dbReference type="ChEBI" id="CHEBI:57540"/>
    </ligand>
</feature>
<dbReference type="AlphaFoldDB" id="A0A2N0I1R6"/>
<keyword evidence="4 6" id="KW-0520">NAD</keyword>
<dbReference type="GO" id="GO:0006741">
    <property type="term" value="P:NADP+ biosynthetic process"/>
    <property type="evidence" value="ECO:0007669"/>
    <property type="project" value="UniProtKB-UniRule"/>
</dbReference>
<evidence type="ECO:0000256" key="2">
    <source>
        <dbReference type="ARBA" id="ARBA00022777"/>
    </source>
</evidence>
<comment type="caution">
    <text evidence="7">The sequence shown here is derived from an EMBL/GenBank/DDBJ whole genome shotgun (WGS) entry which is preliminary data.</text>
</comment>
<dbReference type="GO" id="GO:0005737">
    <property type="term" value="C:cytoplasm"/>
    <property type="evidence" value="ECO:0007669"/>
    <property type="project" value="UniProtKB-SubCell"/>
</dbReference>
<organism evidence="7 8">
    <name type="scientific">Novosphingobium kunmingense</name>
    <dbReference type="NCBI Taxonomy" id="1211806"/>
    <lineage>
        <taxon>Bacteria</taxon>
        <taxon>Pseudomonadati</taxon>
        <taxon>Pseudomonadota</taxon>
        <taxon>Alphaproteobacteria</taxon>
        <taxon>Sphingomonadales</taxon>
        <taxon>Sphingomonadaceae</taxon>
        <taxon>Novosphingobium</taxon>
    </lineage>
</organism>
<name>A0A2N0I1R6_9SPHN</name>
<feature type="binding site" evidence="6">
    <location>
        <begin position="159"/>
        <end position="164"/>
    </location>
    <ligand>
        <name>NAD(+)</name>
        <dbReference type="ChEBI" id="CHEBI:57540"/>
    </ligand>
</feature>
<reference evidence="7 8" key="1">
    <citation type="submission" date="2017-11" db="EMBL/GenBank/DDBJ databases">
        <title>Genomic Encyclopedia of Type Strains, Phase III (KMG-III): the genomes of soil and plant-associated and newly described type strains.</title>
        <authorList>
            <person name="Whitman W."/>
        </authorList>
    </citation>
    <scope>NUCLEOTIDE SEQUENCE [LARGE SCALE GENOMIC DNA]</scope>
    <source>
        <strain evidence="7 8">CGMCC 1.12274</strain>
    </source>
</reference>
<evidence type="ECO:0000313" key="7">
    <source>
        <dbReference type="EMBL" id="PKB25133.1"/>
    </source>
</evidence>
<keyword evidence="6" id="KW-0963">Cytoplasm</keyword>
<proteinExistence type="inferred from homology"/>
<comment type="catalytic activity">
    <reaction evidence="5 6">
        <text>NAD(+) + ATP = ADP + NADP(+) + H(+)</text>
        <dbReference type="Rhea" id="RHEA:18629"/>
        <dbReference type="ChEBI" id="CHEBI:15378"/>
        <dbReference type="ChEBI" id="CHEBI:30616"/>
        <dbReference type="ChEBI" id="CHEBI:57540"/>
        <dbReference type="ChEBI" id="CHEBI:58349"/>
        <dbReference type="ChEBI" id="CHEBI:456216"/>
        <dbReference type="EC" id="2.7.1.23"/>
    </reaction>
</comment>
<comment type="caution">
    <text evidence="6">Lacks conserved residue(s) required for the propagation of feature annotation.</text>
</comment>
<feature type="binding site" evidence="6">
    <location>
        <begin position="45"/>
        <end position="46"/>
    </location>
    <ligand>
        <name>NAD(+)</name>
        <dbReference type="ChEBI" id="CHEBI:57540"/>
    </ligand>
</feature>
<dbReference type="GO" id="GO:0019674">
    <property type="term" value="P:NAD+ metabolic process"/>
    <property type="evidence" value="ECO:0007669"/>
    <property type="project" value="InterPro"/>
</dbReference>
<dbReference type="InterPro" id="IPR017437">
    <property type="entry name" value="ATP-NAD_kinase_PpnK-typ_C"/>
</dbReference>
<dbReference type="Gene3D" id="2.60.200.30">
    <property type="entry name" value="Probable inorganic polyphosphate/atp-NAD kinase, domain 2"/>
    <property type="match status" value="1"/>
</dbReference>
<dbReference type="PANTHER" id="PTHR20275">
    <property type="entry name" value="NAD KINASE"/>
    <property type="match status" value="1"/>
</dbReference>
<evidence type="ECO:0000256" key="1">
    <source>
        <dbReference type="ARBA" id="ARBA00022679"/>
    </source>
</evidence>
<dbReference type="GO" id="GO:0046872">
    <property type="term" value="F:metal ion binding"/>
    <property type="evidence" value="ECO:0007669"/>
    <property type="project" value="UniProtKB-UniRule"/>
</dbReference>
<dbReference type="InterPro" id="IPR002504">
    <property type="entry name" value="NADK"/>
</dbReference>
<evidence type="ECO:0000256" key="5">
    <source>
        <dbReference type="ARBA" id="ARBA00047925"/>
    </source>
</evidence>
<dbReference type="HAMAP" id="MF_00361">
    <property type="entry name" value="NAD_kinase"/>
    <property type="match status" value="1"/>
</dbReference>
<feature type="binding site" evidence="6">
    <location>
        <begin position="118"/>
        <end position="119"/>
    </location>
    <ligand>
        <name>NAD(+)</name>
        <dbReference type="ChEBI" id="CHEBI:57540"/>
    </ligand>
</feature>
<keyword evidence="6" id="KW-0547">Nucleotide-binding</keyword>
<comment type="similarity">
    <text evidence="6">Belongs to the NAD kinase family.</text>
</comment>
<comment type="function">
    <text evidence="6">Involved in the regulation of the intracellular balance of NAD and NADP, and is a key enzyme in the biosynthesis of NADP. Catalyzes specifically the phosphorylation on 2'-hydroxyl of the adenosine moiety of NAD to yield NADP.</text>
</comment>
<feature type="binding site" evidence="6">
    <location>
        <position position="148"/>
    </location>
    <ligand>
        <name>NAD(+)</name>
        <dbReference type="ChEBI" id="CHEBI:57540"/>
    </ligand>
</feature>
<dbReference type="EMBL" id="PHUF01000002">
    <property type="protein sequence ID" value="PKB25133.1"/>
    <property type="molecule type" value="Genomic_DNA"/>
</dbReference>
<dbReference type="Proteomes" id="UP000232587">
    <property type="component" value="Unassembled WGS sequence"/>
</dbReference>
<evidence type="ECO:0000256" key="4">
    <source>
        <dbReference type="ARBA" id="ARBA00023027"/>
    </source>
</evidence>
<keyword evidence="1 6" id="KW-0808">Transferase</keyword>